<dbReference type="InterPro" id="IPR007110">
    <property type="entry name" value="Ig-like_dom"/>
</dbReference>
<dbReference type="Pfam" id="PF07686">
    <property type="entry name" value="V-set"/>
    <property type="match status" value="1"/>
</dbReference>
<dbReference type="PROSITE" id="PS50835">
    <property type="entry name" value="IG_LIKE"/>
    <property type="match status" value="1"/>
</dbReference>
<gene>
    <name evidence="6" type="ORF">A6R68_16406</name>
</gene>
<proteinExistence type="inferred from homology"/>
<dbReference type="InterPro" id="IPR003598">
    <property type="entry name" value="Ig_sub2"/>
</dbReference>
<dbReference type="Pfam" id="PF07679">
    <property type="entry name" value="I-set"/>
    <property type="match status" value="1"/>
</dbReference>
<sequence>MIQPEPRYAAEGEDVLFQVHNLPEDMQALSWHKSKYRTEVLKIVEYSTVMNSISWGTAHRRRGMVYNNGSLMLKDVTEKDAGMYTLSVFKKDGKIEKAYVEFYVKKYVSQPSVEISDTTVAGRRSVIFSCISPDTDVSIRWIFNNKILKLTERMTLSPTKCGLRIDPVGGEDAGEYKCEVSNRFSVKTSL</sequence>
<feature type="domain" description="Ig-like" evidence="5">
    <location>
        <begin position="111"/>
        <end position="190"/>
    </location>
</feature>
<keyword evidence="3" id="KW-0393">Immunoglobulin domain</keyword>
<dbReference type="SMART" id="SM00408">
    <property type="entry name" value="IGc2"/>
    <property type="match status" value="1"/>
</dbReference>
<dbReference type="Gene3D" id="2.60.40.10">
    <property type="entry name" value="Immunoglobulins"/>
    <property type="match status" value="2"/>
</dbReference>
<keyword evidence="2" id="KW-0325">Glycoprotein</keyword>
<feature type="non-terminal residue" evidence="6">
    <location>
        <position position="190"/>
    </location>
</feature>
<dbReference type="PANTHER" id="PTHR44427:SF1">
    <property type="entry name" value="CARCINOEMBRYONIC ANTIGEN-RELATED CELL ADHESION MOLECULE 1"/>
    <property type="match status" value="1"/>
</dbReference>
<evidence type="ECO:0000256" key="1">
    <source>
        <dbReference type="ARBA" id="ARBA00022729"/>
    </source>
</evidence>
<organism evidence="6 7">
    <name type="scientific">Neotoma lepida</name>
    <name type="common">Desert woodrat</name>
    <dbReference type="NCBI Taxonomy" id="56216"/>
    <lineage>
        <taxon>Eukaryota</taxon>
        <taxon>Metazoa</taxon>
        <taxon>Chordata</taxon>
        <taxon>Craniata</taxon>
        <taxon>Vertebrata</taxon>
        <taxon>Euteleostomi</taxon>
        <taxon>Mammalia</taxon>
        <taxon>Eutheria</taxon>
        <taxon>Euarchontoglires</taxon>
        <taxon>Glires</taxon>
        <taxon>Rodentia</taxon>
        <taxon>Myomorpha</taxon>
        <taxon>Muroidea</taxon>
        <taxon>Cricetidae</taxon>
        <taxon>Neotominae</taxon>
        <taxon>Neotoma</taxon>
    </lineage>
</organism>
<protein>
    <recommendedName>
        <fullName evidence="5">Ig-like domain-containing protein</fullName>
    </recommendedName>
</protein>
<keyword evidence="7" id="KW-1185">Reference proteome</keyword>
<dbReference type="SMART" id="SM00409">
    <property type="entry name" value="IG"/>
    <property type="match status" value="2"/>
</dbReference>
<evidence type="ECO:0000259" key="5">
    <source>
        <dbReference type="PROSITE" id="PS50835"/>
    </source>
</evidence>
<comment type="similarity">
    <text evidence="4">Belongs to the immunoglobulin superfamily. CEA family.</text>
</comment>
<dbReference type="GO" id="GO:0007165">
    <property type="term" value="P:signal transduction"/>
    <property type="evidence" value="ECO:0007669"/>
    <property type="project" value="TreeGrafter"/>
</dbReference>
<comment type="caution">
    <text evidence="6">The sequence shown here is derived from an EMBL/GenBank/DDBJ whole genome shotgun (WGS) entry which is preliminary data.</text>
</comment>
<dbReference type="FunFam" id="2.60.40.10:FF:000244">
    <property type="entry name" value="carcinoembryonic antigen-related cell adhesion molecule 16"/>
    <property type="match status" value="1"/>
</dbReference>
<dbReference type="InterPro" id="IPR013098">
    <property type="entry name" value="Ig_I-set"/>
</dbReference>
<evidence type="ECO:0000313" key="7">
    <source>
        <dbReference type="Proteomes" id="UP000092124"/>
    </source>
</evidence>
<dbReference type="InterPro" id="IPR003599">
    <property type="entry name" value="Ig_sub"/>
</dbReference>
<name>A0A1A6HHL8_NEOLE</name>
<evidence type="ECO:0000256" key="2">
    <source>
        <dbReference type="ARBA" id="ARBA00023180"/>
    </source>
</evidence>
<dbReference type="InterPro" id="IPR013783">
    <property type="entry name" value="Ig-like_fold"/>
</dbReference>
<reference evidence="6 7" key="1">
    <citation type="submission" date="2016-06" db="EMBL/GenBank/DDBJ databases">
        <title>The Draft Genome Sequence and Annotation of the Desert Woodrat Neotoma lepida.</title>
        <authorList>
            <person name="Campbell M."/>
            <person name="Oakeson K.F."/>
            <person name="Yandell M."/>
            <person name="Halpert J.R."/>
            <person name="Dearing D."/>
        </authorList>
    </citation>
    <scope>NUCLEOTIDE SEQUENCE [LARGE SCALE GENOMIC DNA]</scope>
    <source>
        <strain evidence="6">417</strain>
        <tissue evidence="6">Liver</tissue>
    </source>
</reference>
<dbReference type="EMBL" id="LZPO01034727">
    <property type="protein sequence ID" value="OBS77142.1"/>
    <property type="molecule type" value="Genomic_DNA"/>
</dbReference>
<evidence type="ECO:0000256" key="4">
    <source>
        <dbReference type="ARBA" id="ARBA00038222"/>
    </source>
</evidence>
<dbReference type="OrthoDB" id="6353782at2759"/>
<keyword evidence="1" id="KW-0732">Signal</keyword>
<dbReference type="Proteomes" id="UP000092124">
    <property type="component" value="Unassembled WGS sequence"/>
</dbReference>
<dbReference type="GO" id="GO:1990782">
    <property type="term" value="F:protein tyrosine kinase binding"/>
    <property type="evidence" value="ECO:0007669"/>
    <property type="project" value="TreeGrafter"/>
</dbReference>
<dbReference type="GO" id="GO:0002682">
    <property type="term" value="P:regulation of immune system process"/>
    <property type="evidence" value="ECO:0007669"/>
    <property type="project" value="TreeGrafter"/>
</dbReference>
<dbReference type="SUPFAM" id="SSF48726">
    <property type="entry name" value="Immunoglobulin"/>
    <property type="match status" value="2"/>
</dbReference>
<dbReference type="AlphaFoldDB" id="A0A1A6HHL8"/>
<dbReference type="InterPro" id="IPR036179">
    <property type="entry name" value="Ig-like_dom_sf"/>
</dbReference>
<accession>A0A1A6HHL8</accession>
<dbReference type="GO" id="GO:0005886">
    <property type="term" value="C:plasma membrane"/>
    <property type="evidence" value="ECO:0007669"/>
    <property type="project" value="TreeGrafter"/>
</dbReference>
<dbReference type="PANTHER" id="PTHR44427">
    <property type="entry name" value="CARCINOEMBRYONIC ANTIGEN-RELATED CELL ADHESION MOLECULE 19"/>
    <property type="match status" value="1"/>
</dbReference>
<dbReference type="InterPro" id="IPR050831">
    <property type="entry name" value="CEA_cell_adhesion"/>
</dbReference>
<dbReference type="GO" id="GO:0009986">
    <property type="term" value="C:cell surface"/>
    <property type="evidence" value="ECO:0007669"/>
    <property type="project" value="TreeGrafter"/>
</dbReference>
<dbReference type="InterPro" id="IPR013106">
    <property type="entry name" value="Ig_V-set"/>
</dbReference>
<evidence type="ECO:0000256" key="3">
    <source>
        <dbReference type="ARBA" id="ARBA00023319"/>
    </source>
</evidence>
<evidence type="ECO:0000313" key="6">
    <source>
        <dbReference type="EMBL" id="OBS77142.1"/>
    </source>
</evidence>